<evidence type="ECO:0000313" key="3">
    <source>
        <dbReference type="Proteomes" id="UP000246303"/>
    </source>
</evidence>
<organism evidence="2 3">
    <name type="scientific">Arthrobacter psychrochitiniphilus</name>
    <dbReference type="NCBI Taxonomy" id="291045"/>
    <lineage>
        <taxon>Bacteria</taxon>
        <taxon>Bacillati</taxon>
        <taxon>Actinomycetota</taxon>
        <taxon>Actinomycetes</taxon>
        <taxon>Micrococcales</taxon>
        <taxon>Micrococcaceae</taxon>
        <taxon>Arthrobacter</taxon>
    </lineage>
</organism>
<keyword evidence="1" id="KW-1133">Transmembrane helix</keyword>
<feature type="transmembrane region" description="Helical" evidence="1">
    <location>
        <begin position="217"/>
        <end position="242"/>
    </location>
</feature>
<evidence type="ECO:0000256" key="1">
    <source>
        <dbReference type="SAM" id="Phobius"/>
    </source>
</evidence>
<protein>
    <recommendedName>
        <fullName evidence="4">ABC transporter permease</fullName>
    </recommendedName>
</protein>
<feature type="transmembrane region" description="Helical" evidence="1">
    <location>
        <begin position="602"/>
        <end position="623"/>
    </location>
</feature>
<keyword evidence="3" id="KW-1185">Reference proteome</keyword>
<name>A0A2V3DVY3_9MICC</name>
<keyword evidence="1" id="KW-0472">Membrane</keyword>
<keyword evidence="1" id="KW-0812">Transmembrane</keyword>
<dbReference type="AlphaFoldDB" id="A0A2V3DVY3"/>
<feature type="transmembrane region" description="Helical" evidence="1">
    <location>
        <begin position="653"/>
        <end position="673"/>
    </location>
</feature>
<comment type="caution">
    <text evidence="2">The sequence shown here is derived from an EMBL/GenBank/DDBJ whole genome shotgun (WGS) entry which is preliminary data.</text>
</comment>
<accession>A0A2V3DVY3</accession>
<evidence type="ECO:0000313" key="2">
    <source>
        <dbReference type="EMBL" id="PXA64758.1"/>
    </source>
</evidence>
<feature type="transmembrane region" description="Helical" evidence="1">
    <location>
        <begin position="298"/>
        <end position="321"/>
    </location>
</feature>
<feature type="transmembrane region" description="Helical" evidence="1">
    <location>
        <begin position="7"/>
        <end position="27"/>
    </location>
</feature>
<reference evidence="2 3" key="1">
    <citation type="submission" date="2018-05" db="EMBL/GenBank/DDBJ databases">
        <title>Genetic diversity of glacier-inhabiting Cryobacterium bacteria in China and description of Cryobacterium mengkeensis sp. nov. and Arthrobacter glacialis sp. nov.</title>
        <authorList>
            <person name="Liu Q."/>
            <person name="Xin Y.-H."/>
        </authorList>
    </citation>
    <scope>NUCLEOTIDE SEQUENCE [LARGE SCALE GENOMIC DNA]</scope>
    <source>
        <strain evidence="2 3">GP3</strain>
    </source>
</reference>
<dbReference type="EMBL" id="QHLZ01000008">
    <property type="protein sequence ID" value="PXA64758.1"/>
    <property type="molecule type" value="Genomic_DNA"/>
</dbReference>
<sequence length="688" mass="72942">MVHKIIGFVHFVIAVFSVLLALGFMSASDEIVLQGADMNLTVGGDVQNVDMRAASAFIQSAALEHQGNIARLVPDLRNPTSHRNLYLAVGASSASSASWIEKGYPDFTRSMTTTVQPFAKISSLDVRGQYVVFGSSSLEQAVITGLQGMGLEVSTASVSPLETFKWFLSTSGLGNSYMVLALIVIVSAGAGVILNARSYAIQRLQGGSYWTSLGRDLIALARFTTPIYAGLAVITLVALYFYNSLHQVAGFAWFAALVAASLSTAALLTHGGVLLLAWRVPLIAAVKGQIPAKSTLGAVYVVKIVASFLAFGIVSATLVLGGQVLGQQESKAVWAANSDLSMLQFKTNLSQEEFMQHGQLFGQAARKADRDGTVVFAQMFPFEALQSYDPNGTVAPVSGPPVVYVNSTYLKRETVLDAQGQRILPSDTVRLLVPNSLKPELEKISETVSFSIGVDRPVKETVLIADDQRINAFSSFDGIQADTSFPNAVVLAVPSGGTWMPDGDYYAYATSGGLLFTDPEDMIARTDQAGASGFVTGFRPAALDASATFQKDAAAFRNHLFSIGAALLVLLVTSLGAALVYTRKNAQRIFVSFIHGWQSWQVNAWLLAVESAAAIALIGYGIALAAKDAAATAAGSTGATSPILRESQPLVQWAPTIALAIALLSVTFTLLALRGYKTSLIRSHSADA</sequence>
<dbReference type="Proteomes" id="UP000246303">
    <property type="component" value="Unassembled WGS sequence"/>
</dbReference>
<gene>
    <name evidence="2" type="ORF">CVS29_13135</name>
</gene>
<evidence type="ECO:0008006" key="4">
    <source>
        <dbReference type="Google" id="ProtNLM"/>
    </source>
</evidence>
<feature type="transmembrane region" description="Helical" evidence="1">
    <location>
        <begin position="248"/>
        <end position="277"/>
    </location>
</feature>
<feature type="transmembrane region" description="Helical" evidence="1">
    <location>
        <begin position="177"/>
        <end position="196"/>
    </location>
</feature>
<proteinExistence type="predicted"/>
<feature type="transmembrane region" description="Helical" evidence="1">
    <location>
        <begin position="560"/>
        <end position="581"/>
    </location>
</feature>